<feature type="transmembrane region" description="Helical" evidence="7">
    <location>
        <begin position="276"/>
        <end position="298"/>
    </location>
</feature>
<keyword evidence="5 7" id="KW-0472">Membrane</keyword>
<feature type="region of interest" description="Disordered" evidence="6">
    <location>
        <begin position="510"/>
        <end position="529"/>
    </location>
</feature>
<name>A0A401Z0J5_9ACTN</name>
<feature type="transmembrane region" description="Helical" evidence="7">
    <location>
        <begin position="168"/>
        <end position="185"/>
    </location>
</feature>
<dbReference type="EMBL" id="BIFH01000039">
    <property type="protein sequence ID" value="GCE00352.1"/>
    <property type="molecule type" value="Genomic_DNA"/>
</dbReference>
<dbReference type="PIRSF" id="PIRSF006060">
    <property type="entry name" value="AA_transporter"/>
    <property type="match status" value="1"/>
</dbReference>
<dbReference type="PANTHER" id="PTHR45649">
    <property type="entry name" value="AMINO-ACID PERMEASE BAT1"/>
    <property type="match status" value="1"/>
</dbReference>
<feature type="transmembrane region" description="Helical" evidence="7">
    <location>
        <begin position="401"/>
        <end position="426"/>
    </location>
</feature>
<feature type="transmembrane region" description="Helical" evidence="7">
    <location>
        <begin position="375"/>
        <end position="395"/>
    </location>
</feature>
<feature type="region of interest" description="Disordered" evidence="6">
    <location>
        <begin position="1"/>
        <end position="31"/>
    </location>
</feature>
<comment type="caution">
    <text evidence="8">The sequence shown here is derived from an EMBL/GenBank/DDBJ whole genome shotgun (WGS) entry which is preliminary data.</text>
</comment>
<keyword evidence="9" id="KW-1185">Reference proteome</keyword>
<dbReference type="GO" id="GO:0016020">
    <property type="term" value="C:membrane"/>
    <property type="evidence" value="ECO:0007669"/>
    <property type="project" value="UniProtKB-SubCell"/>
</dbReference>
<accession>A0A401Z0J5</accession>
<evidence type="ECO:0000313" key="8">
    <source>
        <dbReference type="EMBL" id="GCE00352.1"/>
    </source>
</evidence>
<keyword evidence="4 7" id="KW-1133">Transmembrane helix</keyword>
<sequence>MNHGTSRPPTAGSSAAPPTAPSAPATTGKAPDHDAARLGELGYEQELKRSLGVLGNLAIGFATVSPVVGLYAVVQVGATVAGPAWVWVLLVALLGQALLMCVYSELASQYPIAGGAYQWARRLLGPTYAWLAGWVALCAVVFANTTIVYLGAPWFFALFDAEPTPGRIVAVAAIFLLCCTAVNALGIDVLRLVLAAGIAAEAVASLGVGLALLLLFRENGFGILTETMGAQALSGGSTPSALLTVLAVGGWAFIGFDACVASSEETRDAARQVPRAIWWTLTSVGGLVVLNAVAVQLAHPDPAAVVHGEDLDPVTTAVVNSFGSWSAKPFVVVVIIAFIACALASQASAARAVYSVSRDDVLPASRALRRINRRQAPVGALLITSAISCSALLLALDTSAIGSLITFGSAAIYLQFLLIALAALIARLRGTWTPAGLVRLGRWGTPLNVLAVAWLAFEFVNIAWPRKILAPPDAPAYQVWAAVIGIAIVVGSGVLYLLIKRPQDKVRVGASFADGGTDPEPSTPVESTA</sequence>
<feature type="transmembrane region" description="Helical" evidence="7">
    <location>
        <begin position="447"/>
        <end position="465"/>
    </location>
</feature>
<gene>
    <name evidence="8" type="ORF">EHYA_08077</name>
</gene>
<dbReference type="InterPro" id="IPR002293">
    <property type="entry name" value="AA/rel_permease1"/>
</dbReference>
<dbReference type="Proteomes" id="UP000286931">
    <property type="component" value="Unassembled WGS sequence"/>
</dbReference>
<evidence type="ECO:0000256" key="6">
    <source>
        <dbReference type="SAM" id="MobiDB-lite"/>
    </source>
</evidence>
<evidence type="ECO:0000256" key="4">
    <source>
        <dbReference type="ARBA" id="ARBA00022989"/>
    </source>
</evidence>
<organism evidence="8 9">
    <name type="scientific">Embleya hyalina</name>
    <dbReference type="NCBI Taxonomy" id="516124"/>
    <lineage>
        <taxon>Bacteria</taxon>
        <taxon>Bacillati</taxon>
        <taxon>Actinomycetota</taxon>
        <taxon>Actinomycetes</taxon>
        <taxon>Kitasatosporales</taxon>
        <taxon>Streptomycetaceae</taxon>
        <taxon>Embleya</taxon>
    </lineage>
</organism>
<keyword evidence="3 7" id="KW-0812">Transmembrane</keyword>
<feature type="transmembrane region" description="Helical" evidence="7">
    <location>
        <begin position="330"/>
        <end position="354"/>
    </location>
</feature>
<feature type="transmembrane region" description="Helical" evidence="7">
    <location>
        <begin position="236"/>
        <end position="256"/>
    </location>
</feature>
<proteinExistence type="predicted"/>
<protein>
    <submittedName>
        <fullName evidence="8">Amino acid permease</fullName>
    </submittedName>
</protein>
<dbReference type="Gene3D" id="1.20.1740.10">
    <property type="entry name" value="Amino acid/polyamine transporter I"/>
    <property type="match status" value="1"/>
</dbReference>
<evidence type="ECO:0000256" key="5">
    <source>
        <dbReference type="ARBA" id="ARBA00023136"/>
    </source>
</evidence>
<dbReference type="RefSeq" id="WP_126642089.1">
    <property type="nucleotide sequence ID" value="NZ_BIFH01000039.1"/>
</dbReference>
<reference evidence="8 9" key="1">
    <citation type="submission" date="2018-12" db="EMBL/GenBank/DDBJ databases">
        <title>Draft genome sequence of Embleya hyalina NBRC 13850T.</title>
        <authorList>
            <person name="Komaki H."/>
            <person name="Hosoyama A."/>
            <person name="Kimura A."/>
            <person name="Ichikawa N."/>
            <person name="Tamura T."/>
        </authorList>
    </citation>
    <scope>NUCLEOTIDE SEQUENCE [LARGE SCALE GENOMIC DNA]</scope>
    <source>
        <strain evidence="8 9">NBRC 13850</strain>
    </source>
</reference>
<feature type="compositionally biased region" description="Low complexity" evidence="6">
    <location>
        <begin position="1"/>
        <end position="29"/>
    </location>
</feature>
<dbReference type="AlphaFoldDB" id="A0A401Z0J5"/>
<evidence type="ECO:0000256" key="2">
    <source>
        <dbReference type="ARBA" id="ARBA00022448"/>
    </source>
</evidence>
<comment type="subcellular location">
    <subcellularLocation>
        <location evidence="1">Membrane</location>
        <topology evidence="1">Multi-pass membrane protein</topology>
    </subcellularLocation>
</comment>
<dbReference type="Pfam" id="PF13520">
    <property type="entry name" value="AA_permease_2"/>
    <property type="match status" value="1"/>
</dbReference>
<evidence type="ECO:0000256" key="1">
    <source>
        <dbReference type="ARBA" id="ARBA00004141"/>
    </source>
</evidence>
<feature type="transmembrane region" description="Helical" evidence="7">
    <location>
        <begin position="128"/>
        <end position="156"/>
    </location>
</feature>
<evidence type="ECO:0000313" key="9">
    <source>
        <dbReference type="Proteomes" id="UP000286931"/>
    </source>
</evidence>
<keyword evidence="2" id="KW-0813">Transport</keyword>
<feature type="transmembrane region" description="Helical" evidence="7">
    <location>
        <begin position="192"/>
        <end position="216"/>
    </location>
</feature>
<feature type="transmembrane region" description="Helical" evidence="7">
    <location>
        <begin position="477"/>
        <end position="499"/>
    </location>
</feature>
<dbReference type="PANTHER" id="PTHR45649:SF26">
    <property type="entry name" value="OS04G0435100 PROTEIN"/>
    <property type="match status" value="1"/>
</dbReference>
<evidence type="ECO:0000256" key="3">
    <source>
        <dbReference type="ARBA" id="ARBA00022692"/>
    </source>
</evidence>
<feature type="transmembrane region" description="Helical" evidence="7">
    <location>
        <begin position="84"/>
        <end position="107"/>
    </location>
</feature>
<dbReference type="OrthoDB" id="8274074at2"/>
<dbReference type="GO" id="GO:0022857">
    <property type="term" value="F:transmembrane transporter activity"/>
    <property type="evidence" value="ECO:0007669"/>
    <property type="project" value="InterPro"/>
</dbReference>
<evidence type="ECO:0000256" key="7">
    <source>
        <dbReference type="SAM" id="Phobius"/>
    </source>
</evidence>
<feature type="transmembrane region" description="Helical" evidence="7">
    <location>
        <begin position="51"/>
        <end position="72"/>
    </location>
</feature>